<dbReference type="EMBL" id="FNMV01000007">
    <property type="protein sequence ID" value="SDX16738.1"/>
    <property type="molecule type" value="Genomic_DNA"/>
</dbReference>
<sequence length="200" mass="22883">MKTNALLIFIRNPELGKVKTRLAKTIGDADALQVYKDLLQHTMEQSQNVDCDKFVFYDSAVVEADIWNKDIYQKRIQSKGDLGNKMQAAFELLFEKGYKNCIIVGSDLFDLKTEIIETAFTELEKNDVVLGPAEDGGYYLLGLKEMHKLLFRNKDWGTSTVLADTLKDLNSHKVHLLATLNDIDTYEDLMNSDYNYLQKN</sequence>
<proteinExistence type="predicted"/>
<dbReference type="PANTHER" id="PTHR36529:SF1">
    <property type="entry name" value="GLYCOSYLTRANSFERASE"/>
    <property type="match status" value="1"/>
</dbReference>
<evidence type="ECO:0008006" key="3">
    <source>
        <dbReference type="Google" id="ProtNLM"/>
    </source>
</evidence>
<dbReference type="RefSeq" id="WP_091432052.1">
    <property type="nucleotide sequence ID" value="NZ_FNMV01000007.1"/>
</dbReference>
<dbReference type="Pfam" id="PF09837">
    <property type="entry name" value="DUF2064"/>
    <property type="match status" value="1"/>
</dbReference>
<evidence type="ECO:0000313" key="2">
    <source>
        <dbReference type="Proteomes" id="UP000198569"/>
    </source>
</evidence>
<dbReference type="OrthoDB" id="9798250at2"/>
<dbReference type="STRING" id="229203.SAMN05444338_107193"/>
<dbReference type="AlphaFoldDB" id="A0A1H2ZIE6"/>
<dbReference type="NCBIfam" id="TIGR04282">
    <property type="entry name" value="glyco_like_cofC"/>
    <property type="match status" value="1"/>
</dbReference>
<protein>
    <recommendedName>
        <fullName evidence="3">Glycosyltransferase</fullName>
    </recommendedName>
</protein>
<organism evidence="1 2">
    <name type="scientific">Flavobacterium degerlachei</name>
    <dbReference type="NCBI Taxonomy" id="229203"/>
    <lineage>
        <taxon>Bacteria</taxon>
        <taxon>Pseudomonadati</taxon>
        <taxon>Bacteroidota</taxon>
        <taxon>Flavobacteriia</taxon>
        <taxon>Flavobacteriales</taxon>
        <taxon>Flavobacteriaceae</taxon>
        <taxon>Flavobacterium</taxon>
    </lineage>
</organism>
<dbReference type="Gene3D" id="3.90.550.10">
    <property type="entry name" value="Spore Coat Polysaccharide Biosynthesis Protein SpsA, Chain A"/>
    <property type="match status" value="1"/>
</dbReference>
<dbReference type="InterPro" id="IPR029044">
    <property type="entry name" value="Nucleotide-diphossugar_trans"/>
</dbReference>
<name>A0A1H2ZIE6_9FLAO</name>
<dbReference type="PANTHER" id="PTHR36529">
    <property type="entry name" value="SLL1095 PROTEIN"/>
    <property type="match status" value="1"/>
</dbReference>
<dbReference type="Proteomes" id="UP000198569">
    <property type="component" value="Unassembled WGS sequence"/>
</dbReference>
<dbReference type="SUPFAM" id="SSF53448">
    <property type="entry name" value="Nucleotide-diphospho-sugar transferases"/>
    <property type="match status" value="1"/>
</dbReference>
<dbReference type="InterPro" id="IPR018641">
    <property type="entry name" value="Trfase_1_rSAM/seldom-assoc"/>
</dbReference>
<keyword evidence="2" id="KW-1185">Reference proteome</keyword>
<accession>A0A1H2ZIE6</accession>
<gene>
    <name evidence="1" type="ORF">SAMN05444338_107193</name>
</gene>
<evidence type="ECO:0000313" key="1">
    <source>
        <dbReference type="EMBL" id="SDX16738.1"/>
    </source>
</evidence>
<reference evidence="2" key="1">
    <citation type="submission" date="2016-10" db="EMBL/GenBank/DDBJ databases">
        <authorList>
            <person name="Varghese N."/>
            <person name="Submissions S."/>
        </authorList>
    </citation>
    <scope>NUCLEOTIDE SEQUENCE [LARGE SCALE GENOMIC DNA]</scope>
    <source>
        <strain evidence="2">DSM 15718</strain>
    </source>
</reference>